<dbReference type="Proteomes" id="UP000288322">
    <property type="component" value="Unassembled WGS sequence"/>
</dbReference>
<dbReference type="EMBL" id="QNZH01000003">
    <property type="protein sequence ID" value="RTZ93195.1"/>
    <property type="molecule type" value="Genomic_DNA"/>
</dbReference>
<keyword evidence="1" id="KW-0472">Membrane</keyword>
<dbReference type="PANTHER" id="PTHR43044:SF1">
    <property type="entry name" value="QUINOL:CYTOCHROME C OXIDOREDUCTASE QUINONE-BINDING SUBUNIT 2"/>
    <property type="match status" value="1"/>
</dbReference>
<protein>
    <submittedName>
        <fullName evidence="2">Molybdopterin oxidoreductase</fullName>
    </submittedName>
</protein>
<comment type="caution">
    <text evidence="2">The sequence shown here is derived from an EMBL/GenBank/DDBJ whole genome shotgun (WGS) entry which is preliminary data.</text>
</comment>
<feature type="transmembrane region" description="Helical" evidence="1">
    <location>
        <begin position="111"/>
        <end position="129"/>
    </location>
</feature>
<gene>
    <name evidence="2" type="ORF">DSY93_00110</name>
</gene>
<name>A0A432HBD4_9DELT</name>
<evidence type="ECO:0000313" key="2">
    <source>
        <dbReference type="EMBL" id="RTZ93195.1"/>
    </source>
</evidence>
<dbReference type="AlphaFoldDB" id="A0A432HBD4"/>
<feature type="non-terminal residue" evidence="2">
    <location>
        <position position="1"/>
    </location>
</feature>
<keyword evidence="1" id="KW-0812">Transmembrane</keyword>
<proteinExistence type="predicted"/>
<organism evidence="2 3">
    <name type="scientific">SAR324 cluster bacterium</name>
    <dbReference type="NCBI Taxonomy" id="2024889"/>
    <lineage>
        <taxon>Bacteria</taxon>
        <taxon>Deltaproteobacteria</taxon>
        <taxon>SAR324 cluster</taxon>
    </lineage>
</organism>
<evidence type="ECO:0000313" key="3">
    <source>
        <dbReference type="Proteomes" id="UP000288322"/>
    </source>
</evidence>
<dbReference type="PANTHER" id="PTHR43044">
    <property type="match status" value="1"/>
</dbReference>
<sequence>ILYAFGASFLAWDFVMTLDQEWFSTLFGVFFIFGNMHAFLALMLVISVSVRDSFGIEEYITINRLHDLAKLVFAFSLLWAYMGYSQYLVIWYADMPEETPYLVIRSMEQPWALMFLLIIIAVFAIPFLGLLPKTFCRMPNYIRAMGIWVVISQWFVIYLMVVPSLQDFGHYHVDMGLHELLITLGFVGIFFLSYFTFLGKVPILPISDKHLCRSWHGH</sequence>
<evidence type="ECO:0000256" key="1">
    <source>
        <dbReference type="SAM" id="Phobius"/>
    </source>
</evidence>
<reference evidence="2 3" key="1">
    <citation type="submission" date="2018-06" db="EMBL/GenBank/DDBJ databases">
        <title>Combined omics and stable isotope probing to characterize newly discovered Mariana Back-Arc vent microbial communities.</title>
        <authorList>
            <person name="Trembath-Reichert E."/>
            <person name="Huber J.A."/>
        </authorList>
    </citation>
    <scope>NUCLEOTIDE SEQUENCE [LARGE SCALE GENOMIC DNA]</scope>
    <source>
        <strain evidence="2">MAG 151</strain>
    </source>
</reference>
<feature type="transmembrane region" description="Helical" evidence="1">
    <location>
        <begin position="22"/>
        <end position="50"/>
    </location>
</feature>
<feature type="transmembrane region" description="Helical" evidence="1">
    <location>
        <begin position="141"/>
        <end position="160"/>
    </location>
</feature>
<feature type="transmembrane region" description="Helical" evidence="1">
    <location>
        <begin position="71"/>
        <end position="91"/>
    </location>
</feature>
<feature type="transmembrane region" description="Helical" evidence="1">
    <location>
        <begin position="180"/>
        <end position="199"/>
    </location>
</feature>
<keyword evidence="1" id="KW-1133">Transmembrane helix</keyword>
<accession>A0A432HBD4</accession>